<reference evidence="2 3" key="1">
    <citation type="submission" date="2020-01" db="EMBL/GenBank/DDBJ databases">
        <title>The genomic epidemiology of tigecycline resistance gene tet(X) variants in a swine farm in China.</title>
        <authorList>
            <person name="Peng K."/>
            <person name="Li R."/>
        </authorList>
    </citation>
    <scope>NUCLEOTIDE SEQUENCE [LARGE SCALE GENOMIC DNA]</scope>
    <source>
        <strain evidence="2 3">ZN3</strain>
    </source>
</reference>
<gene>
    <name evidence="2" type="ORF">GTH24_07240</name>
</gene>
<dbReference type="OrthoDB" id="6466530at2"/>
<evidence type="ECO:0000256" key="1">
    <source>
        <dbReference type="SAM" id="Phobius"/>
    </source>
</evidence>
<protein>
    <submittedName>
        <fullName evidence="2">Uncharacterized protein</fullName>
    </submittedName>
</protein>
<accession>A0A6G6SKW6</accession>
<name>A0A6G6SKW6_PROVU</name>
<evidence type="ECO:0000313" key="2">
    <source>
        <dbReference type="EMBL" id="QIF93699.1"/>
    </source>
</evidence>
<dbReference type="EMBL" id="CP047344">
    <property type="protein sequence ID" value="QIF93699.1"/>
    <property type="molecule type" value="Genomic_DNA"/>
</dbReference>
<organism evidence="2 3">
    <name type="scientific">Proteus vulgaris</name>
    <dbReference type="NCBI Taxonomy" id="585"/>
    <lineage>
        <taxon>Bacteria</taxon>
        <taxon>Pseudomonadati</taxon>
        <taxon>Pseudomonadota</taxon>
        <taxon>Gammaproteobacteria</taxon>
        <taxon>Enterobacterales</taxon>
        <taxon>Morganellaceae</taxon>
        <taxon>Proteus</taxon>
    </lineage>
</organism>
<feature type="transmembrane region" description="Helical" evidence="1">
    <location>
        <begin position="68"/>
        <end position="86"/>
    </location>
</feature>
<proteinExistence type="predicted"/>
<keyword evidence="1" id="KW-1133">Transmembrane helix</keyword>
<feature type="transmembrane region" description="Helical" evidence="1">
    <location>
        <begin position="43"/>
        <end position="62"/>
    </location>
</feature>
<keyword evidence="1" id="KW-0472">Membrane</keyword>
<dbReference type="AlphaFoldDB" id="A0A6G6SKW6"/>
<dbReference type="RefSeq" id="WP_072069881.1">
    <property type="nucleotide sequence ID" value="NZ_CP047344.1"/>
</dbReference>
<keyword evidence="3" id="KW-1185">Reference proteome</keyword>
<keyword evidence="1" id="KW-0812">Transmembrane</keyword>
<evidence type="ECO:0000313" key="3">
    <source>
        <dbReference type="Proteomes" id="UP000503287"/>
    </source>
</evidence>
<dbReference type="Proteomes" id="UP000503287">
    <property type="component" value="Chromosome"/>
</dbReference>
<sequence length="102" mass="12178">MDSISEKLVDPIIEKQVKSNKQKENYINNESEYLIKKSEKHSFIIIFSYFAITFIILFSLFITNSKHTLLLFFLQSVFFVSIPFFFHNTRVLLKGFINYLIR</sequence>